<dbReference type="InterPro" id="IPR035420">
    <property type="entry name" value="Spt6_SH2"/>
</dbReference>
<dbReference type="FunFam" id="1.10.10.650:FF:000002">
    <property type="entry name" value="Transcription elongation factor spt6"/>
    <property type="match status" value="1"/>
</dbReference>
<dbReference type="FunFam" id="1.10.150.850:FF:000004">
    <property type="entry name" value="Transcription elongation factor SPT6"/>
    <property type="match status" value="1"/>
</dbReference>
<dbReference type="Gene3D" id="1.10.10.2740">
    <property type="entry name" value="Spt6, Death-like domain"/>
    <property type="match status" value="1"/>
</dbReference>
<feature type="compositionally biased region" description="Low complexity" evidence="8">
    <location>
        <begin position="1528"/>
        <end position="1537"/>
    </location>
</feature>
<dbReference type="OMA" id="GYFYLCF"/>
<feature type="compositionally biased region" description="Basic and acidic residues" evidence="8">
    <location>
        <begin position="354"/>
        <end position="371"/>
    </location>
</feature>
<keyword evidence="4 6" id="KW-0804">Transcription</keyword>
<feature type="compositionally biased region" description="Basic and acidic residues" evidence="8">
    <location>
        <begin position="34"/>
        <end position="49"/>
    </location>
</feature>
<evidence type="ECO:0000313" key="13">
    <source>
        <dbReference type="Proteomes" id="UP000014760"/>
    </source>
</evidence>
<dbReference type="Pfam" id="PF17674">
    <property type="entry name" value="HHH_9"/>
    <property type="match status" value="1"/>
</dbReference>
<dbReference type="InterPro" id="IPR035018">
    <property type="entry name" value="Spt6_SH2_C"/>
</dbReference>
<feature type="region of interest" description="Disordered" evidence="8">
    <location>
        <begin position="1"/>
        <end position="81"/>
    </location>
</feature>
<gene>
    <name evidence="11" type="ORF">CAPTEDRAFT_160659</name>
</gene>
<dbReference type="GO" id="GO:0008023">
    <property type="term" value="C:transcription elongation factor complex"/>
    <property type="evidence" value="ECO:0007669"/>
    <property type="project" value="TreeGrafter"/>
</dbReference>
<feature type="compositionally biased region" description="Polar residues" evidence="8">
    <location>
        <begin position="1472"/>
        <end position="1481"/>
    </location>
</feature>
<dbReference type="InterPro" id="IPR023323">
    <property type="entry name" value="Tex-like_dom_sf"/>
</dbReference>
<dbReference type="SMART" id="SM00252">
    <property type="entry name" value="SH2"/>
    <property type="match status" value="1"/>
</dbReference>
<dbReference type="InterPro" id="IPR023319">
    <property type="entry name" value="Tex-like_HTH_dom_sf"/>
</dbReference>
<keyword evidence="13" id="KW-1185">Reference proteome</keyword>
<dbReference type="PROSITE" id="PS50001">
    <property type="entry name" value="SH2"/>
    <property type="match status" value="1"/>
</dbReference>
<evidence type="ECO:0000256" key="6">
    <source>
        <dbReference type="PIRNR" id="PIRNR036947"/>
    </source>
</evidence>
<dbReference type="PIRSF" id="PIRSF036947">
    <property type="entry name" value="Spt6"/>
    <property type="match status" value="1"/>
</dbReference>
<dbReference type="Pfam" id="PF22706">
    <property type="entry name" value="Tex_central_region"/>
    <property type="match status" value="1"/>
</dbReference>
<keyword evidence="7" id="KW-0727">SH2 domain</keyword>
<dbReference type="FunFam" id="1.10.10.2740:FF:000001">
    <property type="entry name" value="Transcription elongation factor spt6"/>
    <property type="match status" value="1"/>
</dbReference>
<dbReference type="Pfam" id="PF14635">
    <property type="entry name" value="HHH_7"/>
    <property type="match status" value="1"/>
</dbReference>
<dbReference type="Gene3D" id="2.40.50.140">
    <property type="entry name" value="Nucleic acid-binding proteins"/>
    <property type="match status" value="1"/>
</dbReference>
<dbReference type="Pfam" id="PF00575">
    <property type="entry name" value="S1"/>
    <property type="match status" value="1"/>
</dbReference>
<dbReference type="GO" id="GO:0042393">
    <property type="term" value="F:histone binding"/>
    <property type="evidence" value="ECO:0007669"/>
    <property type="project" value="TreeGrafter"/>
</dbReference>
<dbReference type="Gene3D" id="1.10.150.850">
    <property type="entry name" value="Spt6, helix-hairpin-helix domain"/>
    <property type="match status" value="1"/>
</dbReference>
<feature type="compositionally biased region" description="Pro residues" evidence="8">
    <location>
        <begin position="1513"/>
        <end position="1527"/>
    </location>
</feature>
<dbReference type="InterPro" id="IPR055179">
    <property type="entry name" value="Tex-like_central_region"/>
</dbReference>
<dbReference type="InterPro" id="IPR032706">
    <property type="entry name" value="Spt6_HHH"/>
</dbReference>
<dbReference type="CDD" id="cd09918">
    <property type="entry name" value="SH2_Nterm_SPT6_like"/>
    <property type="match status" value="1"/>
</dbReference>
<feature type="region of interest" description="Disordered" evidence="8">
    <location>
        <begin position="347"/>
        <end position="383"/>
    </location>
</feature>
<feature type="region of interest" description="Disordered" evidence="8">
    <location>
        <begin position="102"/>
        <end position="132"/>
    </location>
</feature>
<dbReference type="CDD" id="cd09928">
    <property type="entry name" value="SH2_Cterm_SPT6_like"/>
    <property type="match status" value="1"/>
</dbReference>
<dbReference type="InterPro" id="IPR028088">
    <property type="entry name" value="Spt6_HTH_DNA-bd_dom"/>
</dbReference>
<dbReference type="PROSITE" id="PS50126">
    <property type="entry name" value="S1"/>
    <property type="match status" value="1"/>
</dbReference>
<dbReference type="InterPro" id="IPR041692">
    <property type="entry name" value="HHH_9"/>
</dbReference>
<dbReference type="SUPFAM" id="SSF55550">
    <property type="entry name" value="SH2 domain"/>
    <property type="match status" value="1"/>
</dbReference>
<evidence type="ECO:0000256" key="8">
    <source>
        <dbReference type="SAM" id="MobiDB-lite"/>
    </source>
</evidence>
<proteinExistence type="inferred from homology"/>
<feature type="compositionally biased region" description="Low complexity" evidence="8">
    <location>
        <begin position="1483"/>
        <end position="1500"/>
    </location>
</feature>
<dbReference type="Proteomes" id="UP000014760">
    <property type="component" value="Unassembled WGS sequence"/>
</dbReference>
<dbReference type="Pfam" id="PF14641">
    <property type="entry name" value="HTH_44"/>
    <property type="match status" value="1"/>
</dbReference>
<dbReference type="SUPFAM" id="SSF158832">
    <property type="entry name" value="Tex N-terminal region-like"/>
    <property type="match status" value="1"/>
</dbReference>
<dbReference type="InterPro" id="IPR012337">
    <property type="entry name" value="RNaseH-like_sf"/>
</dbReference>
<dbReference type="CDD" id="cd00164">
    <property type="entry name" value="S1_like"/>
    <property type="match status" value="1"/>
</dbReference>
<dbReference type="SUPFAM" id="SSF47781">
    <property type="entry name" value="RuvA domain 2-like"/>
    <property type="match status" value="2"/>
</dbReference>
<dbReference type="Pfam" id="PF14633">
    <property type="entry name" value="SH2_2"/>
    <property type="match status" value="1"/>
</dbReference>
<dbReference type="Gene3D" id="3.30.420.140">
    <property type="entry name" value="YqgF/RNase H-like domain"/>
    <property type="match status" value="1"/>
</dbReference>
<protein>
    <submittedName>
        <fullName evidence="11 12">Uncharacterized protein</fullName>
    </submittedName>
</protein>
<evidence type="ECO:0000313" key="11">
    <source>
        <dbReference type="EMBL" id="ELT99006.1"/>
    </source>
</evidence>
<dbReference type="PANTHER" id="PTHR10145">
    <property type="entry name" value="TRANSCRIPTION ELONGATION FACTOR SPT6"/>
    <property type="match status" value="1"/>
</dbReference>
<dbReference type="InterPro" id="IPR012340">
    <property type="entry name" value="NA-bd_OB-fold"/>
</dbReference>
<keyword evidence="3" id="KW-0175">Coiled coil</keyword>
<keyword evidence="5 6" id="KW-0539">Nucleus</keyword>
<evidence type="ECO:0000256" key="3">
    <source>
        <dbReference type="ARBA" id="ARBA00023054"/>
    </source>
</evidence>
<evidence type="ECO:0000256" key="1">
    <source>
        <dbReference type="ARBA" id="ARBA00004123"/>
    </source>
</evidence>
<dbReference type="EMBL" id="AMQN01010218">
    <property type="status" value="NOT_ANNOTATED_CDS"/>
    <property type="molecule type" value="Genomic_DNA"/>
</dbReference>
<dbReference type="STRING" id="283909.R7U5N8"/>
<dbReference type="FunFam" id="3.30.505.10:FF:000030">
    <property type="entry name" value="Transcription elongation factor spt6"/>
    <property type="match status" value="1"/>
</dbReference>
<dbReference type="SUPFAM" id="SSF50249">
    <property type="entry name" value="Nucleic acid-binding proteins"/>
    <property type="match status" value="1"/>
</dbReference>
<organism evidence="11">
    <name type="scientific">Capitella teleta</name>
    <name type="common">Polychaete worm</name>
    <dbReference type="NCBI Taxonomy" id="283909"/>
    <lineage>
        <taxon>Eukaryota</taxon>
        <taxon>Metazoa</taxon>
        <taxon>Spiralia</taxon>
        <taxon>Lophotrochozoa</taxon>
        <taxon>Annelida</taxon>
        <taxon>Polychaeta</taxon>
        <taxon>Sedentaria</taxon>
        <taxon>Scolecida</taxon>
        <taxon>Capitellidae</taxon>
        <taxon>Capitella</taxon>
    </lineage>
</organism>
<evidence type="ECO:0000256" key="5">
    <source>
        <dbReference type="ARBA" id="ARBA00023242"/>
    </source>
</evidence>
<evidence type="ECO:0000259" key="10">
    <source>
        <dbReference type="PROSITE" id="PS50126"/>
    </source>
</evidence>
<dbReference type="GO" id="GO:0060429">
    <property type="term" value="P:epithelium development"/>
    <property type="evidence" value="ECO:0007669"/>
    <property type="project" value="UniProtKB-ARBA"/>
</dbReference>
<dbReference type="InterPro" id="IPR035019">
    <property type="entry name" value="Spt6_SH2_N"/>
</dbReference>
<dbReference type="PANTHER" id="PTHR10145:SF6">
    <property type="entry name" value="TRANSCRIPTION ELONGATION FACTOR SPT6"/>
    <property type="match status" value="1"/>
</dbReference>
<feature type="compositionally biased region" description="Acidic residues" evidence="8">
    <location>
        <begin position="57"/>
        <end position="70"/>
    </location>
</feature>
<dbReference type="InterPro" id="IPR028231">
    <property type="entry name" value="Spt6_YqgF"/>
</dbReference>
<dbReference type="GO" id="GO:0031491">
    <property type="term" value="F:nucleosome binding"/>
    <property type="evidence" value="ECO:0007669"/>
    <property type="project" value="TreeGrafter"/>
</dbReference>
<evidence type="ECO:0000259" key="9">
    <source>
        <dbReference type="PROSITE" id="PS50001"/>
    </source>
</evidence>
<evidence type="ECO:0000256" key="2">
    <source>
        <dbReference type="ARBA" id="ARBA00009253"/>
    </source>
</evidence>
<feature type="compositionally biased region" description="Polar residues" evidence="8">
    <location>
        <begin position="1393"/>
        <end position="1414"/>
    </location>
</feature>
<dbReference type="EnsemblMetazoa" id="CapteT160659">
    <property type="protein sequence ID" value="CapteP160659"/>
    <property type="gene ID" value="CapteG160659"/>
</dbReference>
<dbReference type="Gene3D" id="1.10.3500.10">
    <property type="entry name" value="Tex N-terminal region-like"/>
    <property type="match status" value="1"/>
</dbReference>
<dbReference type="InterPro" id="IPR006641">
    <property type="entry name" value="YqgF/RNaseH-like_dom"/>
</dbReference>
<dbReference type="InterPro" id="IPR000980">
    <property type="entry name" value="SH2"/>
</dbReference>
<reference evidence="12" key="3">
    <citation type="submission" date="2015-06" db="UniProtKB">
        <authorList>
            <consortium name="EnsemblMetazoa"/>
        </authorList>
    </citation>
    <scope>IDENTIFICATION</scope>
</reference>
<dbReference type="InterPro" id="IPR017072">
    <property type="entry name" value="TF_Spt6"/>
</dbReference>
<dbReference type="InterPro" id="IPR036860">
    <property type="entry name" value="SH2_dom_sf"/>
</dbReference>
<reference evidence="13" key="1">
    <citation type="submission" date="2012-12" db="EMBL/GenBank/DDBJ databases">
        <authorList>
            <person name="Hellsten U."/>
            <person name="Grimwood J."/>
            <person name="Chapman J.A."/>
            <person name="Shapiro H."/>
            <person name="Aerts A."/>
            <person name="Otillar R.P."/>
            <person name="Terry A.Y."/>
            <person name="Boore J.L."/>
            <person name="Simakov O."/>
            <person name="Marletaz F."/>
            <person name="Cho S.-J."/>
            <person name="Edsinger-Gonzales E."/>
            <person name="Havlak P."/>
            <person name="Kuo D.-H."/>
            <person name="Larsson T."/>
            <person name="Lv J."/>
            <person name="Arendt D."/>
            <person name="Savage R."/>
            <person name="Osoegawa K."/>
            <person name="de Jong P."/>
            <person name="Lindberg D.R."/>
            <person name="Seaver E.C."/>
            <person name="Weisblat D.A."/>
            <person name="Putnam N.H."/>
            <person name="Grigoriev I.V."/>
            <person name="Rokhsar D.S."/>
        </authorList>
    </citation>
    <scope>NUCLEOTIDE SEQUENCE</scope>
    <source>
        <strain evidence="13">I ESC-2004</strain>
    </source>
</reference>
<dbReference type="InterPro" id="IPR010994">
    <property type="entry name" value="RuvA_2-like"/>
</dbReference>
<evidence type="ECO:0000256" key="7">
    <source>
        <dbReference type="PROSITE-ProRule" id="PRU00191"/>
    </source>
</evidence>
<dbReference type="GO" id="GO:0003677">
    <property type="term" value="F:DNA binding"/>
    <property type="evidence" value="ECO:0007669"/>
    <property type="project" value="InterPro"/>
</dbReference>
<dbReference type="Pfam" id="PF14639">
    <property type="entry name" value="YqgF"/>
    <property type="match status" value="1"/>
</dbReference>
<feature type="compositionally biased region" description="Acidic residues" evidence="8">
    <location>
        <begin position="102"/>
        <end position="120"/>
    </location>
</feature>
<feature type="domain" description="S1 motif" evidence="10">
    <location>
        <begin position="1098"/>
        <end position="1153"/>
    </location>
</feature>
<dbReference type="SMART" id="SM00732">
    <property type="entry name" value="YqgFc"/>
    <property type="match status" value="1"/>
</dbReference>
<dbReference type="InterPro" id="IPR042066">
    <property type="entry name" value="Spt6_death-like"/>
</dbReference>
<dbReference type="EMBL" id="KB307321">
    <property type="protein sequence ID" value="ELT99006.1"/>
    <property type="molecule type" value="Genomic_DNA"/>
</dbReference>
<dbReference type="GO" id="GO:0034728">
    <property type="term" value="P:nucleosome organization"/>
    <property type="evidence" value="ECO:0007669"/>
    <property type="project" value="TreeGrafter"/>
</dbReference>
<accession>R7U5N8</accession>
<feature type="region of interest" description="Disordered" evidence="8">
    <location>
        <begin position="1390"/>
        <end position="1416"/>
    </location>
</feature>
<dbReference type="GO" id="GO:0140673">
    <property type="term" value="P:transcription elongation-coupled chromatin remodeling"/>
    <property type="evidence" value="ECO:0007669"/>
    <property type="project" value="InterPro"/>
</dbReference>
<dbReference type="HOGENOM" id="CLU_001680_4_0_1"/>
<sequence>MSDDEESAKGSEEGEGDDREAIAREIFEGEEEEGGRREPRDIPMEDTTKLDLSASEAESDPDDFIVDDEGQPISKQKKKKHIIHDDAALQEAQDIFGVDFDFNEFEQDDDEEEMDDQEDGAEARQRAKKSAKQRAKRTTIFDVFEPSELERSHFTDRDQEIRAADMPERFQLRGIPVCPTEKGELKEESEWIYKLAFSQPPLSHQENSEQDGNRSNRKGPGTISKIQEALKFMRNQQFEVPFIAFYRKEYVDPDLNINDLWRVYHWDEKWMQLKARKQNLIRLHEKMQEFQFEQVDPEKDLESHVRALTDEDIERARNVQNMDELRDVYQHFMLYYGPDIPKMKASLRAKKKRERDAERANRDGEGEGRGEGEEDKEQEVDNLKQATRKTGYILCVEAGLAELARKYGLTPEQFGENLQDNYQRHDVDQDPAEPLELAKEYVKKQFNSPEEVLKGAQHMVSMQIAHDPLVRKCVRETFYERAKTTLRPTKKGVKEIDESHPCYTFKYLKNKPIRDLHEEQFMRIHQAEQDGLLTYEIHIDERDNLRLQDYFDEIKQLYIKDEFSKHVQEWNDQRCGAIERALNLILFPQLVKELKAKLLEEAKECIIKGACRRLYNCIKVAPYQSDQQLDNDEDEDDSDAHGLRVMGLAYSTDRSEAAYAACIDGDGEVSDFMRLTHILNRRGPRGGGVTWQEKDKANELQKLKDFIINKRPHAIAISAESREALMIMDDLKALLSDLEQEHQMAPVGVELVENDLARVFANSTKGQNDFREYPVLLREAVSLARRLQDPLIEFSQMCNQDEDILSMKFHPMQDVVAKEEILNALSLEFVNRVNEVGVDVNRCVAHPHTATLVQFVCGLGPRKGYHLLKTLKQNNSRLENRTQLVTMSHANMGPKVFINCAGFIKIDTSSLGDSTEAYVEVLDGSRVHPETYEWARKMAVDALEYDDTAEDANPAGALEEILESPERLKDLDLDAFAEELERQGYGNKHITLYDIRAELNHRYKDLRTPYRSATQEERFNMLTKESPATFYIGKLIMCVVTGIAHKRPRSDLLDNADPVRNDETGLWQCPLCQKNDFPDLAEVWNHFDADACPGKAVGVKTRLDNTVSGFIPLKNISDKHVNHPEDRVKVGMTLHCRISKIDIERFQVELTSKTSDLVDQDHKWRLQTDPYYDRETEESDKKKDESKKKLQARQTYTKRVIVHPSFHNIDYKECEKVMANMDQGDVVIRPSSKGNDHLTVTWKVTDGVLSHVDVREEGKENAFSLGSQLIIGNEEFEDLDEIVARYIQPMAAFARDILNYKYYKRAEGGMQEVLDKICLEEKRKAPTKIPYYFSASKQLPGKFTLSYMPRTSTKHEFVTVTPEGLRFRSQIFPSLGALVRWFKEHFSDPIPGSTPSSSRTPMGMTSSSNPNSTPRLDPAAIQRAAAGLPNSVFNSLSQVAGQTPFGSSTFNPIQPITTPMMTPLMTPVQQPLMTPSINNPMATPIQQQQQQPQQHSIPTPQYQPTPRNSIFSNPPPAIPQQPPPMQQPPQQRSMPSTSRPPPQAPQNMTDLAKMAEMWAQKRQKAKQRTPRPEASPMGPNTPRGGSETPLFDEH</sequence>
<dbReference type="OrthoDB" id="343921at2759"/>
<dbReference type="InterPro" id="IPR037027">
    <property type="entry name" value="YqgF/RNaseH-like_dom_sf"/>
</dbReference>
<reference evidence="11 13" key="2">
    <citation type="journal article" date="2013" name="Nature">
        <title>Insights into bilaterian evolution from three spiralian genomes.</title>
        <authorList>
            <person name="Simakov O."/>
            <person name="Marletaz F."/>
            <person name="Cho S.J."/>
            <person name="Edsinger-Gonzales E."/>
            <person name="Havlak P."/>
            <person name="Hellsten U."/>
            <person name="Kuo D.H."/>
            <person name="Larsson T."/>
            <person name="Lv J."/>
            <person name="Arendt D."/>
            <person name="Savage R."/>
            <person name="Osoegawa K."/>
            <person name="de Jong P."/>
            <person name="Grimwood J."/>
            <person name="Chapman J.A."/>
            <person name="Shapiro H."/>
            <person name="Aerts A."/>
            <person name="Otillar R.P."/>
            <person name="Terry A.Y."/>
            <person name="Boore J.L."/>
            <person name="Grigoriev I.V."/>
            <person name="Lindberg D.R."/>
            <person name="Seaver E.C."/>
            <person name="Weisblat D.A."/>
            <person name="Putnam N.H."/>
            <person name="Rokhsar D.S."/>
        </authorList>
    </citation>
    <scope>NUCLEOTIDE SEQUENCE</scope>
    <source>
        <strain evidence="11 13">I ESC-2004</strain>
    </source>
</reference>
<dbReference type="FunCoup" id="R7U5N8">
    <property type="interactions" value="2478"/>
</dbReference>
<comment type="similarity">
    <text evidence="2 6">Belongs to the SPT6 family.</text>
</comment>
<comment type="function">
    <text evidence="6">Histone H3-H4 chaperone that plays a role in maintenance of chromatin structure during RNA polymerase II transcription elongation.</text>
</comment>
<feature type="compositionally biased region" description="Polar residues" evidence="8">
    <location>
        <begin position="1502"/>
        <end position="1512"/>
    </location>
</feature>
<dbReference type="Gene3D" id="1.10.10.650">
    <property type="entry name" value="RuvA domain 2-like"/>
    <property type="match status" value="1"/>
</dbReference>
<feature type="region of interest" description="Disordered" evidence="8">
    <location>
        <begin position="1469"/>
        <end position="1594"/>
    </location>
</feature>
<dbReference type="InterPro" id="IPR003029">
    <property type="entry name" value="S1_domain"/>
</dbReference>
<comment type="subcellular location">
    <subcellularLocation>
        <location evidence="1 6">Nucleus</location>
    </subcellularLocation>
</comment>
<dbReference type="FunFam" id="1.10.3500.10:FF:000006">
    <property type="entry name" value="Transcription elongation factor spt6"/>
    <property type="match status" value="1"/>
</dbReference>
<evidence type="ECO:0000313" key="12">
    <source>
        <dbReference type="EnsemblMetazoa" id="CapteP160659"/>
    </source>
</evidence>
<dbReference type="SUPFAM" id="SSF53098">
    <property type="entry name" value="Ribonuclease H-like"/>
    <property type="match status" value="1"/>
</dbReference>
<dbReference type="Gene3D" id="3.30.505.10">
    <property type="entry name" value="SH2 domain"/>
    <property type="match status" value="2"/>
</dbReference>
<evidence type="ECO:0000256" key="4">
    <source>
        <dbReference type="ARBA" id="ARBA00023163"/>
    </source>
</evidence>
<feature type="domain" description="SH2" evidence="9">
    <location>
        <begin position="1195"/>
        <end position="1302"/>
    </location>
</feature>
<name>R7U5N8_CAPTE</name>
<feature type="region of interest" description="Disordered" evidence="8">
    <location>
        <begin position="201"/>
        <end position="221"/>
    </location>
</feature>